<organism evidence="1 2">
    <name type="scientific">Streptomyces coeruleoprunus</name>
    <dbReference type="NCBI Taxonomy" id="285563"/>
    <lineage>
        <taxon>Bacteria</taxon>
        <taxon>Bacillati</taxon>
        <taxon>Actinomycetota</taxon>
        <taxon>Actinomycetes</taxon>
        <taxon>Kitasatosporales</taxon>
        <taxon>Streptomycetaceae</taxon>
        <taxon>Streptomyces</taxon>
    </lineage>
</organism>
<name>A0ABV9XAF6_9ACTN</name>
<reference evidence="2" key="1">
    <citation type="journal article" date="2019" name="Int. J. Syst. Evol. Microbiol.">
        <title>The Global Catalogue of Microorganisms (GCM) 10K type strain sequencing project: providing services to taxonomists for standard genome sequencing and annotation.</title>
        <authorList>
            <consortium name="The Broad Institute Genomics Platform"/>
            <consortium name="The Broad Institute Genome Sequencing Center for Infectious Disease"/>
            <person name="Wu L."/>
            <person name="Ma J."/>
        </authorList>
    </citation>
    <scope>NUCLEOTIDE SEQUENCE [LARGE SCALE GENOMIC DNA]</scope>
    <source>
        <strain evidence="2">CGMCC 4.1648</strain>
    </source>
</reference>
<sequence>MNLDDTPARLRVDRALDCLDVTFRGMTASSDETQCDCHWGSEEELAQLKVPDVVLDPDLLRRTWDAPDWNDHGAVLRRILPQFARALVSGLVEPLFGMDEVGRSFARGHWRQWPAHQSAAVWEFLHAWWAHTLTEPDPAVPVHEVLALCAEASATLSPWLKTWEAFEHRVADRHLAEAAAHWEYDLLGDQLPWDAWDNADALRIELAAWLVRHAPARLQAQDVPEELLHRIRLIGLTGPARWEDPHWPNHRY</sequence>
<evidence type="ECO:0000313" key="2">
    <source>
        <dbReference type="Proteomes" id="UP001595829"/>
    </source>
</evidence>
<evidence type="ECO:0000313" key="1">
    <source>
        <dbReference type="EMBL" id="MFC5021837.1"/>
    </source>
</evidence>
<proteinExistence type="predicted"/>
<protein>
    <submittedName>
        <fullName evidence="1">Uncharacterized protein</fullName>
    </submittedName>
</protein>
<dbReference type="EMBL" id="JBHSJD010000002">
    <property type="protein sequence ID" value="MFC5021837.1"/>
    <property type="molecule type" value="Genomic_DNA"/>
</dbReference>
<accession>A0ABV9XAF6</accession>
<dbReference type="RefSeq" id="WP_345693776.1">
    <property type="nucleotide sequence ID" value="NZ_BAABIT010000001.1"/>
</dbReference>
<keyword evidence="2" id="KW-1185">Reference proteome</keyword>
<comment type="caution">
    <text evidence="1">The sequence shown here is derived from an EMBL/GenBank/DDBJ whole genome shotgun (WGS) entry which is preliminary data.</text>
</comment>
<gene>
    <name evidence="1" type="ORF">ACFPM3_06720</name>
</gene>
<dbReference type="Proteomes" id="UP001595829">
    <property type="component" value="Unassembled WGS sequence"/>
</dbReference>